<accession>J0LG52</accession>
<proteinExistence type="inferred from homology"/>
<feature type="region of interest" description="Disordered" evidence="10">
    <location>
        <begin position="1"/>
        <end position="71"/>
    </location>
</feature>
<feature type="transmembrane region" description="Helical" evidence="11">
    <location>
        <begin position="159"/>
        <end position="182"/>
    </location>
</feature>
<dbReference type="InParanoid" id="J0LG52"/>
<protein>
    <recommendedName>
        <fullName evidence="4">Golgi apparatus membrane protein TVP38</fullName>
    </recommendedName>
    <alternativeName>
        <fullName evidence="5">Golgi apparatus membrane protein tvp38</fullName>
    </alternativeName>
</protein>
<organism evidence="13 14">
    <name type="scientific">Auricularia subglabra (strain TFB-10046 / SS5)</name>
    <name type="common">White-rot fungus</name>
    <name type="synonym">Auricularia delicata (strain TFB10046)</name>
    <dbReference type="NCBI Taxonomy" id="717982"/>
    <lineage>
        <taxon>Eukaryota</taxon>
        <taxon>Fungi</taxon>
        <taxon>Dikarya</taxon>
        <taxon>Basidiomycota</taxon>
        <taxon>Agaricomycotina</taxon>
        <taxon>Agaricomycetes</taxon>
        <taxon>Auriculariales</taxon>
        <taxon>Auriculariaceae</taxon>
        <taxon>Auricularia</taxon>
    </lineage>
</organism>
<comment type="subcellular location">
    <subcellularLocation>
        <location evidence="2">Golgi apparatus membrane</location>
        <topology evidence="2">Multi-pass membrane protein</topology>
    </subcellularLocation>
</comment>
<evidence type="ECO:0000256" key="8">
    <source>
        <dbReference type="ARBA" id="ARBA00023034"/>
    </source>
</evidence>
<evidence type="ECO:0000256" key="10">
    <source>
        <dbReference type="SAM" id="MobiDB-lite"/>
    </source>
</evidence>
<dbReference type="PANTHER" id="PTHR47549">
    <property type="entry name" value="GOLGI APPARATUS MEMBRANE PROTEIN TVP38-RELATED"/>
    <property type="match status" value="1"/>
</dbReference>
<comment type="function">
    <text evidence="1">Golgi membrane protein involved in vesicular trafficking and spindle migration.</text>
</comment>
<dbReference type="GO" id="GO:0000139">
    <property type="term" value="C:Golgi membrane"/>
    <property type="evidence" value="ECO:0007669"/>
    <property type="project" value="UniProtKB-SubCell"/>
</dbReference>
<reference evidence="14" key="1">
    <citation type="journal article" date="2012" name="Science">
        <title>The Paleozoic origin of enzymatic lignin decomposition reconstructed from 31 fungal genomes.</title>
        <authorList>
            <person name="Floudas D."/>
            <person name="Binder M."/>
            <person name="Riley R."/>
            <person name="Barry K."/>
            <person name="Blanchette R.A."/>
            <person name="Henrissat B."/>
            <person name="Martinez A.T."/>
            <person name="Otillar R."/>
            <person name="Spatafora J.W."/>
            <person name="Yadav J.S."/>
            <person name="Aerts A."/>
            <person name="Benoit I."/>
            <person name="Boyd A."/>
            <person name="Carlson A."/>
            <person name="Copeland A."/>
            <person name="Coutinho P.M."/>
            <person name="de Vries R.P."/>
            <person name="Ferreira P."/>
            <person name="Findley K."/>
            <person name="Foster B."/>
            <person name="Gaskell J."/>
            <person name="Glotzer D."/>
            <person name="Gorecki P."/>
            <person name="Heitman J."/>
            <person name="Hesse C."/>
            <person name="Hori C."/>
            <person name="Igarashi K."/>
            <person name="Jurgens J.A."/>
            <person name="Kallen N."/>
            <person name="Kersten P."/>
            <person name="Kohler A."/>
            <person name="Kuees U."/>
            <person name="Kumar T.K.A."/>
            <person name="Kuo A."/>
            <person name="LaButti K."/>
            <person name="Larrondo L.F."/>
            <person name="Lindquist E."/>
            <person name="Ling A."/>
            <person name="Lombard V."/>
            <person name="Lucas S."/>
            <person name="Lundell T."/>
            <person name="Martin R."/>
            <person name="McLaughlin D.J."/>
            <person name="Morgenstern I."/>
            <person name="Morin E."/>
            <person name="Murat C."/>
            <person name="Nagy L.G."/>
            <person name="Nolan M."/>
            <person name="Ohm R.A."/>
            <person name="Patyshakuliyeva A."/>
            <person name="Rokas A."/>
            <person name="Ruiz-Duenas F.J."/>
            <person name="Sabat G."/>
            <person name="Salamov A."/>
            <person name="Samejima M."/>
            <person name="Schmutz J."/>
            <person name="Slot J.C."/>
            <person name="St John F."/>
            <person name="Stenlid J."/>
            <person name="Sun H."/>
            <person name="Sun S."/>
            <person name="Syed K."/>
            <person name="Tsang A."/>
            <person name="Wiebenga A."/>
            <person name="Young D."/>
            <person name="Pisabarro A."/>
            <person name="Eastwood D.C."/>
            <person name="Martin F."/>
            <person name="Cullen D."/>
            <person name="Grigoriev I.V."/>
            <person name="Hibbett D.S."/>
        </authorList>
    </citation>
    <scope>NUCLEOTIDE SEQUENCE [LARGE SCALE GENOMIC DNA]</scope>
    <source>
        <strain evidence="14">TFB10046</strain>
    </source>
</reference>
<evidence type="ECO:0000256" key="7">
    <source>
        <dbReference type="ARBA" id="ARBA00022989"/>
    </source>
</evidence>
<dbReference type="InterPro" id="IPR032816">
    <property type="entry name" value="VTT_dom"/>
</dbReference>
<sequence length="339" mass="38695">MSYPYQQPGYDYNPSVSDVNLHHRHPHPYAQAQGQPYAPDPRFPPPQQQAPALGPYDPPRRQRTPSPTPTEIAEINGPLYDYTHLKRKDWWLQWRLVPWYIAGLILIAGFTMLTIYHKQIVRFLRPAADWMHDLPFGYLIPVAVFFVISFPPLFGHEIVAVICGLVWGLGIGFAITCVGTLLGEIGNYYAFKYCCRARAEKLEKEKPYYDCLARVVREGGFKVALMARLSAIPGHFTTAIFATCGMGIWVFTLAAILSLPKQFITVYAGVMLEQSEDKDEAKDKTQKIISDTVAALSVLITFGALWWIYREMQRVKPEVFRDRRRARCVLSFDVCTQRS</sequence>
<dbReference type="KEGG" id="adl:AURDEDRAFT_74204"/>
<dbReference type="Proteomes" id="UP000006514">
    <property type="component" value="Unassembled WGS sequence"/>
</dbReference>
<gene>
    <name evidence="13" type="ORF">AURDEDRAFT_74204</name>
</gene>
<evidence type="ECO:0000256" key="2">
    <source>
        <dbReference type="ARBA" id="ARBA00004653"/>
    </source>
</evidence>
<dbReference type="FunCoup" id="J0LG52">
    <property type="interactions" value="5"/>
</dbReference>
<evidence type="ECO:0000256" key="9">
    <source>
        <dbReference type="ARBA" id="ARBA00023136"/>
    </source>
</evidence>
<dbReference type="InterPro" id="IPR051076">
    <property type="entry name" value="Golgi_membrane_TVP38/TMEM64"/>
</dbReference>
<feature type="transmembrane region" description="Helical" evidence="11">
    <location>
        <begin position="288"/>
        <end position="309"/>
    </location>
</feature>
<feature type="compositionally biased region" description="Pro residues" evidence="10">
    <location>
        <begin position="38"/>
        <end position="48"/>
    </location>
</feature>
<feature type="transmembrane region" description="Helical" evidence="11">
    <location>
        <begin position="97"/>
        <end position="116"/>
    </location>
</feature>
<evidence type="ECO:0000313" key="14">
    <source>
        <dbReference type="Proteomes" id="UP000006514"/>
    </source>
</evidence>
<dbReference type="AlphaFoldDB" id="J0LG52"/>
<evidence type="ECO:0000256" key="6">
    <source>
        <dbReference type="ARBA" id="ARBA00022692"/>
    </source>
</evidence>
<evidence type="ECO:0000256" key="1">
    <source>
        <dbReference type="ARBA" id="ARBA00002978"/>
    </source>
</evidence>
<comment type="similarity">
    <text evidence="3">Belongs to the TVP38/TMEM64 family.</text>
</comment>
<evidence type="ECO:0000256" key="5">
    <source>
        <dbReference type="ARBA" id="ARBA00020673"/>
    </source>
</evidence>
<feature type="transmembrane region" description="Helical" evidence="11">
    <location>
        <begin position="136"/>
        <end position="153"/>
    </location>
</feature>
<dbReference type="OrthoDB" id="166803at2759"/>
<dbReference type="eggNOG" id="KOG3140">
    <property type="taxonomic scope" value="Eukaryota"/>
</dbReference>
<evidence type="ECO:0000256" key="4">
    <source>
        <dbReference type="ARBA" id="ARBA00013533"/>
    </source>
</evidence>
<evidence type="ECO:0000313" key="13">
    <source>
        <dbReference type="EMBL" id="EJD36440.1"/>
    </source>
</evidence>
<keyword evidence="6 11" id="KW-0812">Transmembrane</keyword>
<evidence type="ECO:0000256" key="3">
    <source>
        <dbReference type="ARBA" id="ARBA00008640"/>
    </source>
</evidence>
<dbReference type="PANTHER" id="PTHR47549:SF2">
    <property type="entry name" value="GOLGI APPARATUS MEMBRANE PROTEIN TVP38"/>
    <property type="match status" value="1"/>
</dbReference>
<keyword evidence="7 11" id="KW-1133">Transmembrane helix</keyword>
<dbReference type="OMA" id="RWFCMAR"/>
<feature type="transmembrane region" description="Helical" evidence="11">
    <location>
        <begin position="236"/>
        <end position="257"/>
    </location>
</feature>
<dbReference type="Pfam" id="PF09335">
    <property type="entry name" value="VTT_dom"/>
    <property type="match status" value="1"/>
</dbReference>
<keyword evidence="8" id="KW-0333">Golgi apparatus</keyword>
<evidence type="ECO:0000256" key="11">
    <source>
        <dbReference type="SAM" id="Phobius"/>
    </source>
</evidence>
<name>J0LG52_AURST</name>
<feature type="domain" description="VTT" evidence="12">
    <location>
        <begin position="156"/>
        <end position="270"/>
    </location>
</feature>
<keyword evidence="14" id="KW-1185">Reference proteome</keyword>
<keyword evidence="9 11" id="KW-0472">Membrane</keyword>
<evidence type="ECO:0000259" key="12">
    <source>
        <dbReference type="Pfam" id="PF09335"/>
    </source>
</evidence>
<dbReference type="EMBL" id="JH687861">
    <property type="protein sequence ID" value="EJD36440.1"/>
    <property type="molecule type" value="Genomic_DNA"/>
</dbReference>